<dbReference type="InterPro" id="IPR050339">
    <property type="entry name" value="CC_SR_Kinase"/>
</dbReference>
<evidence type="ECO:0000256" key="7">
    <source>
        <dbReference type="ARBA" id="ARBA00022840"/>
    </source>
</evidence>
<evidence type="ECO:0000256" key="5">
    <source>
        <dbReference type="ARBA" id="ARBA00022741"/>
    </source>
</evidence>
<feature type="domain" description="Protein kinase" evidence="16">
    <location>
        <begin position="7"/>
        <end position="342"/>
    </location>
</feature>
<comment type="catalytic activity">
    <reaction evidence="10">
        <text>L-threonyl-[protein] + ATP = O-phospho-L-threonyl-[protein] + ADP + H(+)</text>
        <dbReference type="Rhea" id="RHEA:46608"/>
        <dbReference type="Rhea" id="RHEA-COMP:11060"/>
        <dbReference type="Rhea" id="RHEA-COMP:11605"/>
        <dbReference type="ChEBI" id="CHEBI:15378"/>
        <dbReference type="ChEBI" id="CHEBI:30013"/>
        <dbReference type="ChEBI" id="CHEBI:30616"/>
        <dbReference type="ChEBI" id="CHEBI:61977"/>
        <dbReference type="ChEBI" id="CHEBI:456216"/>
        <dbReference type="EC" id="2.7.11.1"/>
    </reaction>
</comment>
<gene>
    <name evidence="18 19 20" type="primary">LOC110207448</name>
</gene>
<dbReference type="PROSITE" id="PS00108">
    <property type="entry name" value="PROTEIN_KINASE_ST"/>
    <property type="match status" value="1"/>
</dbReference>
<evidence type="ECO:0000256" key="11">
    <source>
        <dbReference type="ARBA" id="ARBA00048679"/>
    </source>
</evidence>
<keyword evidence="7 14" id="KW-0067">ATP-binding</keyword>
<dbReference type="FunFam" id="3.30.200.20:FF:000165">
    <property type="entry name" value="Serine/threonine-protein kinase PDIK1L"/>
    <property type="match status" value="1"/>
</dbReference>
<evidence type="ECO:0000313" key="18">
    <source>
        <dbReference type="RefSeq" id="XP_020840759.1"/>
    </source>
</evidence>
<keyword evidence="3 15" id="KW-0723">Serine/threonine-protein kinase</keyword>
<evidence type="ECO:0000256" key="8">
    <source>
        <dbReference type="ARBA" id="ARBA00023242"/>
    </source>
</evidence>
<evidence type="ECO:0000256" key="9">
    <source>
        <dbReference type="ARBA" id="ARBA00037982"/>
    </source>
</evidence>
<evidence type="ECO:0000313" key="19">
    <source>
        <dbReference type="RefSeq" id="XP_020840769.1"/>
    </source>
</evidence>
<dbReference type="Pfam" id="PF00069">
    <property type="entry name" value="Pkinase"/>
    <property type="match status" value="1"/>
</dbReference>
<dbReference type="InterPro" id="IPR017441">
    <property type="entry name" value="Protein_kinase_ATP_BS"/>
</dbReference>
<dbReference type="AlphaFoldDB" id="A0A6P5K5U8"/>
<keyword evidence="5 14" id="KW-0547">Nucleotide-binding</keyword>
<dbReference type="RefSeq" id="XP_020840778.1">
    <property type="nucleotide sequence ID" value="XM_020985119.1"/>
</dbReference>
<evidence type="ECO:0000256" key="1">
    <source>
        <dbReference type="ARBA" id="ARBA00004123"/>
    </source>
</evidence>
<evidence type="ECO:0000256" key="12">
    <source>
        <dbReference type="ARBA" id="ARBA00068783"/>
    </source>
</evidence>
<protein>
    <recommendedName>
        <fullName evidence="12">Serine/threonine-protein kinase PDIK1L</fullName>
        <ecNumber evidence="2">2.7.11.1</ecNumber>
    </recommendedName>
    <alternativeName>
        <fullName evidence="13">PDLIM1-interacting kinase 1-like</fullName>
    </alternativeName>
</protein>
<proteinExistence type="inferred from homology"/>
<dbReference type="GO" id="GO:0004674">
    <property type="term" value="F:protein serine/threonine kinase activity"/>
    <property type="evidence" value="ECO:0007669"/>
    <property type="project" value="UniProtKB-KW"/>
</dbReference>
<accession>A0A6P5K5U8</accession>
<evidence type="ECO:0000256" key="10">
    <source>
        <dbReference type="ARBA" id="ARBA00047899"/>
    </source>
</evidence>
<dbReference type="InterPro" id="IPR008271">
    <property type="entry name" value="Ser/Thr_kinase_AS"/>
</dbReference>
<dbReference type="RefSeq" id="XP_020840759.1">
    <property type="nucleotide sequence ID" value="XM_020985100.1"/>
</dbReference>
<dbReference type="SUPFAM" id="SSF56112">
    <property type="entry name" value="Protein kinase-like (PK-like)"/>
    <property type="match status" value="1"/>
</dbReference>
<dbReference type="Proteomes" id="UP000515140">
    <property type="component" value="Unplaced"/>
</dbReference>
<evidence type="ECO:0000256" key="15">
    <source>
        <dbReference type="RuleBase" id="RU000304"/>
    </source>
</evidence>
<dbReference type="InterPro" id="IPR000719">
    <property type="entry name" value="Prot_kinase_dom"/>
</dbReference>
<dbReference type="Gene3D" id="3.30.200.20">
    <property type="entry name" value="Phosphorylase Kinase, domain 1"/>
    <property type="match status" value="1"/>
</dbReference>
<feature type="binding site" evidence="14">
    <location>
        <position position="36"/>
    </location>
    <ligand>
        <name>ATP</name>
        <dbReference type="ChEBI" id="CHEBI:30616"/>
    </ligand>
</feature>
<dbReference type="PANTHER" id="PTHR11042">
    <property type="entry name" value="EUKARYOTIC TRANSLATION INITIATION FACTOR 2-ALPHA KINASE EIF2-ALPHA KINASE -RELATED"/>
    <property type="match status" value="1"/>
</dbReference>
<evidence type="ECO:0000256" key="6">
    <source>
        <dbReference type="ARBA" id="ARBA00022777"/>
    </source>
</evidence>
<sequence length="353" mass="40103">MTTDAKYTILQEVGRGSYGVVYEAVVNQTGKKVAVKRMHCNGPENVELALQEFWALQSIQSQHENVIWLKECILQSGQVFQPMSHHSNKSDDQLLLIETCLKGRRCMDPKSACYLWFVMEFCDSGNMNEFLLSRSPDAQLNKSFMQQMSQAVAFLHRNQIVHRDLKPDNILISNSSGGPVLKVRMLKPRKLELSPFKVTQVVTDFGLSKVCQGRVNINQHRFSSACGSDFYMAPEVWEGSYTAKADIFALGIIFWAMIERITFREADSEKELLGTYICQGKDIIPIGEAMLENPSMELHIPLKKKRSIPNDLCKLLHDMLAFNSKDRLNAFQLESRIKQTTYGEKTQCSSSSK</sequence>
<dbReference type="Gene3D" id="1.10.510.10">
    <property type="entry name" value="Transferase(Phosphotransferase) domain 1"/>
    <property type="match status" value="1"/>
</dbReference>
<dbReference type="InterPro" id="IPR011009">
    <property type="entry name" value="Kinase-like_dom_sf"/>
</dbReference>
<reference evidence="18 19" key="1">
    <citation type="submission" date="2025-04" db="UniProtKB">
        <authorList>
            <consortium name="RefSeq"/>
        </authorList>
    </citation>
    <scope>IDENTIFICATION</scope>
    <source>
        <tissue evidence="18 19">Spleen</tissue>
    </source>
</reference>
<evidence type="ECO:0000259" key="16">
    <source>
        <dbReference type="PROSITE" id="PS50011"/>
    </source>
</evidence>
<evidence type="ECO:0000313" key="20">
    <source>
        <dbReference type="RefSeq" id="XP_020840778.1"/>
    </source>
</evidence>
<dbReference type="RefSeq" id="XP_020840769.1">
    <property type="nucleotide sequence ID" value="XM_020985110.1"/>
</dbReference>
<dbReference type="SMART" id="SM00220">
    <property type="entry name" value="S_TKc"/>
    <property type="match status" value="1"/>
</dbReference>
<dbReference type="PANTHER" id="PTHR11042:SF169">
    <property type="entry name" value="PROTEIN KINASE DOMAIN-CONTAINING PROTEIN"/>
    <property type="match status" value="1"/>
</dbReference>
<evidence type="ECO:0000256" key="4">
    <source>
        <dbReference type="ARBA" id="ARBA00022679"/>
    </source>
</evidence>
<dbReference type="GeneID" id="110207448"/>
<dbReference type="GO" id="GO:0005737">
    <property type="term" value="C:cytoplasm"/>
    <property type="evidence" value="ECO:0007669"/>
    <property type="project" value="TreeGrafter"/>
</dbReference>
<name>A0A6P5K5U8_PHACI</name>
<keyword evidence="17" id="KW-1185">Reference proteome</keyword>
<keyword evidence="8" id="KW-0539">Nucleus</keyword>
<evidence type="ECO:0000256" key="2">
    <source>
        <dbReference type="ARBA" id="ARBA00012513"/>
    </source>
</evidence>
<dbReference type="GO" id="GO:0005654">
    <property type="term" value="C:nucleoplasm"/>
    <property type="evidence" value="ECO:0007669"/>
    <property type="project" value="UniProtKB-ARBA"/>
</dbReference>
<keyword evidence="4" id="KW-0808">Transferase</keyword>
<evidence type="ECO:0000256" key="14">
    <source>
        <dbReference type="PROSITE-ProRule" id="PRU10141"/>
    </source>
</evidence>
<evidence type="ECO:0000256" key="3">
    <source>
        <dbReference type="ARBA" id="ARBA00022527"/>
    </source>
</evidence>
<dbReference type="PROSITE" id="PS00107">
    <property type="entry name" value="PROTEIN_KINASE_ATP"/>
    <property type="match status" value="1"/>
</dbReference>
<dbReference type="PROSITE" id="PS50011">
    <property type="entry name" value="PROTEIN_KINASE_DOM"/>
    <property type="match status" value="1"/>
</dbReference>
<keyword evidence="6" id="KW-0418">Kinase</keyword>
<evidence type="ECO:0000313" key="17">
    <source>
        <dbReference type="Proteomes" id="UP000515140"/>
    </source>
</evidence>
<dbReference type="GO" id="GO:0110031">
    <property type="term" value="P:negative regulation of G2/MI transition of meiotic cell cycle"/>
    <property type="evidence" value="ECO:0007669"/>
    <property type="project" value="TreeGrafter"/>
</dbReference>
<dbReference type="FunFam" id="1.10.510.10:FF:000174">
    <property type="entry name" value="Serine/threonine-protein kinase PDIK1L"/>
    <property type="match status" value="1"/>
</dbReference>
<evidence type="ECO:0000256" key="13">
    <source>
        <dbReference type="ARBA" id="ARBA00078499"/>
    </source>
</evidence>
<dbReference type="EC" id="2.7.11.1" evidence="2"/>
<comment type="catalytic activity">
    <reaction evidence="11">
        <text>L-seryl-[protein] + ATP = O-phospho-L-seryl-[protein] + ADP + H(+)</text>
        <dbReference type="Rhea" id="RHEA:17989"/>
        <dbReference type="Rhea" id="RHEA-COMP:9863"/>
        <dbReference type="Rhea" id="RHEA-COMP:11604"/>
        <dbReference type="ChEBI" id="CHEBI:15378"/>
        <dbReference type="ChEBI" id="CHEBI:29999"/>
        <dbReference type="ChEBI" id="CHEBI:30616"/>
        <dbReference type="ChEBI" id="CHEBI:83421"/>
        <dbReference type="ChEBI" id="CHEBI:456216"/>
        <dbReference type="EC" id="2.7.11.1"/>
    </reaction>
</comment>
<dbReference type="GO" id="GO:0005524">
    <property type="term" value="F:ATP binding"/>
    <property type="evidence" value="ECO:0007669"/>
    <property type="project" value="UniProtKB-UniRule"/>
</dbReference>
<comment type="similarity">
    <text evidence="9">Belongs to the protein kinase superfamily. Ser/Thr protein kinase family. GCN2 subfamily.</text>
</comment>
<dbReference type="KEGG" id="pcw:110207448"/>
<comment type="subcellular location">
    <subcellularLocation>
        <location evidence="1">Nucleus</location>
    </subcellularLocation>
</comment>
<organism evidence="17 20">
    <name type="scientific">Phascolarctos cinereus</name>
    <name type="common">Koala</name>
    <dbReference type="NCBI Taxonomy" id="38626"/>
    <lineage>
        <taxon>Eukaryota</taxon>
        <taxon>Metazoa</taxon>
        <taxon>Chordata</taxon>
        <taxon>Craniata</taxon>
        <taxon>Vertebrata</taxon>
        <taxon>Euteleostomi</taxon>
        <taxon>Mammalia</taxon>
        <taxon>Metatheria</taxon>
        <taxon>Diprotodontia</taxon>
        <taxon>Phascolarctidae</taxon>
        <taxon>Phascolarctos</taxon>
    </lineage>
</organism>